<evidence type="ECO:0000256" key="1">
    <source>
        <dbReference type="SAM" id="MobiDB-lite"/>
    </source>
</evidence>
<dbReference type="Proteomes" id="UP001642464">
    <property type="component" value="Unassembled WGS sequence"/>
</dbReference>
<protein>
    <submittedName>
        <fullName evidence="2">Uncharacterized protein</fullName>
    </submittedName>
</protein>
<feature type="region of interest" description="Disordered" evidence="1">
    <location>
        <begin position="103"/>
        <end position="124"/>
    </location>
</feature>
<comment type="caution">
    <text evidence="2">The sequence shown here is derived from an EMBL/GenBank/DDBJ whole genome shotgun (WGS) entry which is preliminary data.</text>
</comment>
<proteinExistence type="predicted"/>
<reference evidence="2 3" key="1">
    <citation type="submission" date="2024-02" db="EMBL/GenBank/DDBJ databases">
        <authorList>
            <person name="Chen Y."/>
            <person name="Shah S."/>
            <person name="Dougan E. K."/>
            <person name="Thang M."/>
            <person name="Chan C."/>
        </authorList>
    </citation>
    <scope>NUCLEOTIDE SEQUENCE [LARGE SCALE GENOMIC DNA]</scope>
</reference>
<evidence type="ECO:0000313" key="2">
    <source>
        <dbReference type="EMBL" id="CAK9094812.1"/>
    </source>
</evidence>
<keyword evidence="3" id="KW-1185">Reference proteome</keyword>
<dbReference type="EMBL" id="CAXAMM010040696">
    <property type="protein sequence ID" value="CAK9094812.1"/>
    <property type="molecule type" value="Genomic_DNA"/>
</dbReference>
<accession>A0ABP0R2K8</accession>
<evidence type="ECO:0000313" key="3">
    <source>
        <dbReference type="Proteomes" id="UP001642464"/>
    </source>
</evidence>
<gene>
    <name evidence="2" type="ORF">SCF082_LOCUS44550</name>
</gene>
<sequence>MAMTYESLNFDTAEAVQKRNEKVTAFLERHGFAGVNSLRDTSDVHRFVRVQQLYPLDVAEELGDRPMLSFLRLSGAKKRSERTFGSFGGLLGSLLSFRRRSSTASAKATDDSSDGSSTEDMPRRSCLVKKQIGDDIMSVWV</sequence>
<organism evidence="2 3">
    <name type="scientific">Durusdinium trenchii</name>
    <dbReference type="NCBI Taxonomy" id="1381693"/>
    <lineage>
        <taxon>Eukaryota</taxon>
        <taxon>Sar</taxon>
        <taxon>Alveolata</taxon>
        <taxon>Dinophyceae</taxon>
        <taxon>Suessiales</taxon>
        <taxon>Symbiodiniaceae</taxon>
        <taxon>Durusdinium</taxon>
    </lineage>
</organism>
<name>A0ABP0R2K8_9DINO</name>